<feature type="region of interest" description="Disordered" evidence="1">
    <location>
        <begin position="1"/>
        <end position="58"/>
    </location>
</feature>
<evidence type="ECO:0008006" key="4">
    <source>
        <dbReference type="Google" id="ProtNLM"/>
    </source>
</evidence>
<dbReference type="GO" id="GO:0019825">
    <property type="term" value="F:oxygen binding"/>
    <property type="evidence" value="ECO:0007669"/>
    <property type="project" value="InterPro"/>
</dbReference>
<comment type="caution">
    <text evidence="2">The sequence shown here is derived from an EMBL/GenBank/DDBJ whole genome shotgun (WGS) entry which is preliminary data.</text>
</comment>
<dbReference type="SUPFAM" id="SSF46458">
    <property type="entry name" value="Globin-like"/>
    <property type="match status" value="1"/>
</dbReference>
<evidence type="ECO:0000256" key="1">
    <source>
        <dbReference type="SAM" id="MobiDB-lite"/>
    </source>
</evidence>
<feature type="compositionally biased region" description="Polar residues" evidence="1">
    <location>
        <begin position="1"/>
        <end position="10"/>
    </location>
</feature>
<dbReference type="InterPro" id="IPR009050">
    <property type="entry name" value="Globin-like_sf"/>
</dbReference>
<protein>
    <recommendedName>
        <fullName evidence="4">GLOBIN domain-containing protein</fullName>
    </recommendedName>
</protein>
<name>A0AAN8ERW8_TRICO</name>
<dbReference type="InterPro" id="IPR012292">
    <property type="entry name" value="Globin/Proto"/>
</dbReference>
<dbReference type="GO" id="GO:0020037">
    <property type="term" value="F:heme binding"/>
    <property type="evidence" value="ECO:0007669"/>
    <property type="project" value="InterPro"/>
</dbReference>
<dbReference type="AlphaFoldDB" id="A0AAN8ERW8"/>
<organism evidence="2 3">
    <name type="scientific">Trichostrongylus colubriformis</name>
    <name type="common">Black scour worm</name>
    <dbReference type="NCBI Taxonomy" id="6319"/>
    <lineage>
        <taxon>Eukaryota</taxon>
        <taxon>Metazoa</taxon>
        <taxon>Ecdysozoa</taxon>
        <taxon>Nematoda</taxon>
        <taxon>Chromadorea</taxon>
        <taxon>Rhabditida</taxon>
        <taxon>Rhabditina</taxon>
        <taxon>Rhabditomorpha</taxon>
        <taxon>Strongyloidea</taxon>
        <taxon>Trichostrongylidae</taxon>
        <taxon>Trichostrongylus</taxon>
    </lineage>
</organism>
<dbReference type="Proteomes" id="UP001331761">
    <property type="component" value="Unassembled WGS sequence"/>
</dbReference>
<sequence>MGNAESTDSMASKHRAQSQSPLPGITRVPSVPSVRSDGSSRRCMTDRPPRRSKTCRTRTSRRKVVCSVTGLTLHQKALLTRKWNRMESATVYELGRRMFESIFTEHPHYLAYLDLKGEPNWRNHINFKIHVQ</sequence>
<gene>
    <name evidence="2" type="ORF">GCK32_017942</name>
</gene>
<proteinExistence type="predicted"/>
<keyword evidence="3" id="KW-1185">Reference proteome</keyword>
<accession>A0AAN8ERW8</accession>
<dbReference type="Gene3D" id="1.10.490.10">
    <property type="entry name" value="Globins"/>
    <property type="match status" value="1"/>
</dbReference>
<feature type="non-terminal residue" evidence="2">
    <location>
        <position position="132"/>
    </location>
</feature>
<feature type="compositionally biased region" description="Basic and acidic residues" evidence="1">
    <location>
        <begin position="38"/>
        <end position="49"/>
    </location>
</feature>
<evidence type="ECO:0000313" key="2">
    <source>
        <dbReference type="EMBL" id="KAK5966816.1"/>
    </source>
</evidence>
<evidence type="ECO:0000313" key="3">
    <source>
        <dbReference type="Proteomes" id="UP001331761"/>
    </source>
</evidence>
<reference evidence="2 3" key="1">
    <citation type="submission" date="2019-10" db="EMBL/GenBank/DDBJ databases">
        <title>Assembly and Annotation for the nematode Trichostrongylus colubriformis.</title>
        <authorList>
            <person name="Martin J."/>
        </authorList>
    </citation>
    <scope>NUCLEOTIDE SEQUENCE [LARGE SCALE GENOMIC DNA]</scope>
    <source>
        <strain evidence="2">G859</strain>
        <tissue evidence="2">Whole worm</tissue>
    </source>
</reference>
<dbReference type="EMBL" id="WIXE01023078">
    <property type="protein sequence ID" value="KAK5966816.1"/>
    <property type="molecule type" value="Genomic_DNA"/>
</dbReference>